<comment type="similarity">
    <text evidence="1">Belongs to the Gfa family.</text>
</comment>
<dbReference type="Pfam" id="PF04828">
    <property type="entry name" value="GFA"/>
    <property type="match status" value="1"/>
</dbReference>
<keyword evidence="2" id="KW-0479">Metal-binding</keyword>
<dbReference type="Gene3D" id="3.90.1590.10">
    <property type="entry name" value="glutathione-dependent formaldehyde- activating enzyme (gfa)"/>
    <property type="match status" value="1"/>
</dbReference>
<evidence type="ECO:0000313" key="7">
    <source>
        <dbReference type="Proteomes" id="UP000325291"/>
    </source>
</evidence>
<gene>
    <name evidence="6" type="ORF">FLO80_06835</name>
</gene>
<proteinExistence type="inferred from homology"/>
<protein>
    <submittedName>
        <fullName evidence="6">GFA family protein</fullName>
    </submittedName>
</protein>
<dbReference type="InterPro" id="IPR011057">
    <property type="entry name" value="Mss4-like_sf"/>
</dbReference>
<accession>A0A5A9ZL86</accession>
<organism evidence="6 7">
    <name type="scientific">Aquicoccus porphyridii</name>
    <dbReference type="NCBI Taxonomy" id="1852029"/>
    <lineage>
        <taxon>Bacteria</taxon>
        <taxon>Pseudomonadati</taxon>
        <taxon>Pseudomonadota</taxon>
        <taxon>Alphaproteobacteria</taxon>
        <taxon>Rhodobacterales</taxon>
        <taxon>Paracoccaceae</taxon>
        <taxon>Aquicoccus</taxon>
    </lineage>
</organism>
<dbReference type="RefSeq" id="WP_111363026.1">
    <property type="nucleotide sequence ID" value="NZ_JASHJG010000010.1"/>
</dbReference>
<dbReference type="InterPro" id="IPR006913">
    <property type="entry name" value="CENP-V/GFA"/>
</dbReference>
<dbReference type="PANTHER" id="PTHR33337:SF40">
    <property type="entry name" value="CENP-V_GFA DOMAIN-CONTAINING PROTEIN-RELATED"/>
    <property type="match status" value="1"/>
</dbReference>
<evidence type="ECO:0000256" key="4">
    <source>
        <dbReference type="ARBA" id="ARBA00023239"/>
    </source>
</evidence>
<dbReference type="EMBL" id="VINQ01000003">
    <property type="protein sequence ID" value="KAA0917735.1"/>
    <property type="molecule type" value="Genomic_DNA"/>
</dbReference>
<evidence type="ECO:0000313" key="6">
    <source>
        <dbReference type="EMBL" id="KAA0917735.1"/>
    </source>
</evidence>
<keyword evidence="7" id="KW-1185">Reference proteome</keyword>
<evidence type="ECO:0000259" key="5">
    <source>
        <dbReference type="PROSITE" id="PS51891"/>
    </source>
</evidence>
<dbReference type="Proteomes" id="UP000325291">
    <property type="component" value="Unassembled WGS sequence"/>
</dbReference>
<keyword evidence="3" id="KW-0862">Zinc</keyword>
<evidence type="ECO:0000256" key="1">
    <source>
        <dbReference type="ARBA" id="ARBA00005495"/>
    </source>
</evidence>
<dbReference type="AlphaFoldDB" id="A0A5A9ZL86"/>
<dbReference type="GO" id="GO:0046872">
    <property type="term" value="F:metal ion binding"/>
    <property type="evidence" value="ECO:0007669"/>
    <property type="project" value="UniProtKB-KW"/>
</dbReference>
<reference evidence="6 7" key="1">
    <citation type="submission" date="2019-07" db="EMBL/GenBank/DDBJ databases">
        <title>Aquicoccus porphyridii gen. nov., sp. nov., isolated from a small marine red alga, Porphyridium marinum.</title>
        <authorList>
            <person name="Liu L."/>
        </authorList>
    </citation>
    <scope>NUCLEOTIDE SEQUENCE [LARGE SCALE GENOMIC DNA]</scope>
    <source>
        <strain evidence="6 7">L1 8-17</strain>
    </source>
</reference>
<name>A0A5A9ZL86_9RHOB</name>
<keyword evidence="4" id="KW-0456">Lyase</keyword>
<dbReference type="GO" id="GO:0016846">
    <property type="term" value="F:carbon-sulfur lyase activity"/>
    <property type="evidence" value="ECO:0007669"/>
    <property type="project" value="InterPro"/>
</dbReference>
<dbReference type="SUPFAM" id="SSF51316">
    <property type="entry name" value="Mss4-like"/>
    <property type="match status" value="1"/>
</dbReference>
<dbReference type="PROSITE" id="PS51891">
    <property type="entry name" value="CENP_V_GFA"/>
    <property type="match status" value="1"/>
</dbReference>
<comment type="caution">
    <text evidence="6">The sequence shown here is derived from an EMBL/GenBank/DDBJ whole genome shotgun (WGS) entry which is preliminary data.</text>
</comment>
<dbReference type="PANTHER" id="PTHR33337">
    <property type="entry name" value="GFA DOMAIN-CONTAINING PROTEIN"/>
    <property type="match status" value="1"/>
</dbReference>
<feature type="domain" description="CENP-V/GFA" evidence="5">
    <location>
        <begin position="2"/>
        <end position="114"/>
    </location>
</feature>
<evidence type="ECO:0000256" key="2">
    <source>
        <dbReference type="ARBA" id="ARBA00022723"/>
    </source>
</evidence>
<sequence>MIKGHCLCGACTFETDAAPRGPSMCHCGQCRRQSGGIWSSAYVARAALRISGPVKWFASSENARRGFCPECGSFLFWEALDEDTCSFALGAISNPTGLRLEKHIFTGDKGDYYDIADGLPQKE</sequence>
<evidence type="ECO:0000256" key="3">
    <source>
        <dbReference type="ARBA" id="ARBA00022833"/>
    </source>
</evidence>